<accession>A0AAN8DVI7</accession>
<proteinExistence type="predicted"/>
<evidence type="ECO:0000313" key="2">
    <source>
        <dbReference type="EMBL" id="KAK5927423.1"/>
    </source>
</evidence>
<keyword evidence="3" id="KW-1185">Reference proteome</keyword>
<sequence length="71" mass="8005">MFSPGSARSARQRQRGFGVSEGRIDRKRKSESSSRRRTNPEFTSSPFRRPVNGLTLSTRPSQREEASMGGF</sequence>
<feature type="compositionally biased region" description="Basic and acidic residues" evidence="1">
    <location>
        <begin position="22"/>
        <end position="34"/>
    </location>
</feature>
<evidence type="ECO:0000313" key="3">
    <source>
        <dbReference type="Proteomes" id="UP001331515"/>
    </source>
</evidence>
<evidence type="ECO:0000256" key="1">
    <source>
        <dbReference type="SAM" id="MobiDB-lite"/>
    </source>
</evidence>
<gene>
    <name evidence="2" type="ORF">CgunFtcFv8_012584</name>
</gene>
<feature type="compositionally biased region" description="Basic and acidic residues" evidence="1">
    <location>
        <begin position="61"/>
        <end position="71"/>
    </location>
</feature>
<dbReference type="AlphaFoldDB" id="A0AAN8DVI7"/>
<protein>
    <submittedName>
        <fullName evidence="2">Uncharacterized protein</fullName>
    </submittedName>
</protein>
<reference evidence="2 3" key="1">
    <citation type="journal article" date="2023" name="Mol. Biol. Evol.">
        <title>Genomics of Secondarily Temperate Adaptation in the Only Non-Antarctic Icefish.</title>
        <authorList>
            <person name="Rivera-Colon A.G."/>
            <person name="Rayamajhi N."/>
            <person name="Minhas B.F."/>
            <person name="Madrigal G."/>
            <person name="Bilyk K.T."/>
            <person name="Yoon V."/>
            <person name="Hune M."/>
            <person name="Gregory S."/>
            <person name="Cheng C.H.C."/>
            <person name="Catchen J.M."/>
        </authorList>
    </citation>
    <scope>NUCLEOTIDE SEQUENCE [LARGE SCALE GENOMIC DNA]</scope>
    <source>
        <tissue evidence="2">White muscle</tissue>
    </source>
</reference>
<dbReference type="Proteomes" id="UP001331515">
    <property type="component" value="Unassembled WGS sequence"/>
</dbReference>
<organism evidence="2 3">
    <name type="scientific">Champsocephalus gunnari</name>
    <name type="common">Mackerel icefish</name>
    <dbReference type="NCBI Taxonomy" id="52237"/>
    <lineage>
        <taxon>Eukaryota</taxon>
        <taxon>Metazoa</taxon>
        <taxon>Chordata</taxon>
        <taxon>Craniata</taxon>
        <taxon>Vertebrata</taxon>
        <taxon>Euteleostomi</taxon>
        <taxon>Actinopterygii</taxon>
        <taxon>Neopterygii</taxon>
        <taxon>Teleostei</taxon>
        <taxon>Neoteleostei</taxon>
        <taxon>Acanthomorphata</taxon>
        <taxon>Eupercaria</taxon>
        <taxon>Perciformes</taxon>
        <taxon>Notothenioidei</taxon>
        <taxon>Channichthyidae</taxon>
        <taxon>Champsocephalus</taxon>
    </lineage>
</organism>
<name>A0AAN8DVI7_CHAGU</name>
<comment type="caution">
    <text evidence="2">The sequence shown here is derived from an EMBL/GenBank/DDBJ whole genome shotgun (WGS) entry which is preliminary data.</text>
</comment>
<dbReference type="EMBL" id="JAURVH010001518">
    <property type="protein sequence ID" value="KAK5927423.1"/>
    <property type="molecule type" value="Genomic_DNA"/>
</dbReference>
<feature type="region of interest" description="Disordered" evidence="1">
    <location>
        <begin position="1"/>
        <end position="71"/>
    </location>
</feature>